<keyword evidence="3" id="KW-1185">Reference proteome</keyword>
<feature type="region of interest" description="Disordered" evidence="1">
    <location>
        <begin position="1"/>
        <end position="49"/>
    </location>
</feature>
<dbReference type="STRING" id="1445577.A0A010RXC1"/>
<comment type="caution">
    <text evidence="2">The sequence shown here is derived from an EMBL/GenBank/DDBJ whole genome shotgun (WGS) entry which is preliminary data.</text>
</comment>
<dbReference type="EMBL" id="JARH01000781">
    <property type="protein sequence ID" value="EXF76903.1"/>
    <property type="molecule type" value="Genomic_DNA"/>
</dbReference>
<feature type="compositionally biased region" description="Basic and acidic residues" evidence="1">
    <location>
        <begin position="118"/>
        <end position="134"/>
    </location>
</feature>
<feature type="compositionally biased region" description="Polar residues" evidence="1">
    <location>
        <begin position="27"/>
        <end position="42"/>
    </location>
</feature>
<feature type="compositionally biased region" description="Basic and acidic residues" evidence="1">
    <location>
        <begin position="150"/>
        <end position="159"/>
    </location>
</feature>
<evidence type="ECO:0000256" key="1">
    <source>
        <dbReference type="SAM" id="MobiDB-lite"/>
    </source>
</evidence>
<protein>
    <submittedName>
        <fullName evidence="2">Uncharacterized protein</fullName>
    </submittedName>
</protein>
<dbReference type="eggNOG" id="ENOG502T4MZ">
    <property type="taxonomic scope" value="Eukaryota"/>
</dbReference>
<dbReference type="AlphaFoldDB" id="A0A010RXC1"/>
<evidence type="ECO:0000313" key="3">
    <source>
        <dbReference type="Proteomes" id="UP000020467"/>
    </source>
</evidence>
<feature type="compositionally biased region" description="Basic and acidic residues" evidence="1">
    <location>
        <begin position="16"/>
        <end position="25"/>
    </location>
</feature>
<proteinExistence type="predicted"/>
<gene>
    <name evidence="2" type="ORF">CFIO01_13365</name>
</gene>
<feature type="region of interest" description="Disordered" evidence="1">
    <location>
        <begin position="113"/>
        <end position="277"/>
    </location>
</feature>
<dbReference type="OrthoDB" id="4851002at2759"/>
<organism evidence="2 3">
    <name type="scientific">Colletotrichum fioriniae PJ7</name>
    <dbReference type="NCBI Taxonomy" id="1445577"/>
    <lineage>
        <taxon>Eukaryota</taxon>
        <taxon>Fungi</taxon>
        <taxon>Dikarya</taxon>
        <taxon>Ascomycota</taxon>
        <taxon>Pezizomycotina</taxon>
        <taxon>Sordariomycetes</taxon>
        <taxon>Hypocreomycetidae</taxon>
        <taxon>Glomerellales</taxon>
        <taxon>Glomerellaceae</taxon>
        <taxon>Colletotrichum</taxon>
        <taxon>Colletotrichum acutatum species complex</taxon>
    </lineage>
</organism>
<name>A0A010RXC1_9PEZI</name>
<sequence>MGGFNKFTDLAQQLAGKDRGNKDQQQEDSSTPQTKTDTSANDQDWADVGSAAKKALAGFQADQAGGKGPDYTEIEDVAQRAFTAYNHGDYGSGGGGGQEGKKDLAEIGKGIAAGFGGRKTEEGKLGGTDGKLKAGEGTGEGEGEGEGESGGERLGEGKQTKLQGDDDLAAARSNAGNTTGLANKTLPVVELDSSTEKKGLNSHARREAGDGTGWEKGGLGEDEDVFTGNEGDKTDVTRSSEATTPGQGLGRSGQQPAGVTGDEEETLGNQPVEKWMK</sequence>
<reference evidence="2 3" key="1">
    <citation type="submission" date="2014-02" db="EMBL/GenBank/DDBJ databases">
        <title>The genome sequence of Colletotrichum fioriniae PJ7.</title>
        <authorList>
            <person name="Baroncelli R."/>
            <person name="Thon M.R."/>
        </authorList>
    </citation>
    <scope>NUCLEOTIDE SEQUENCE [LARGE SCALE GENOMIC DNA]</scope>
    <source>
        <strain evidence="2 3">PJ7</strain>
    </source>
</reference>
<evidence type="ECO:0000313" key="2">
    <source>
        <dbReference type="EMBL" id="EXF76903.1"/>
    </source>
</evidence>
<feature type="compositionally biased region" description="Acidic residues" evidence="1">
    <location>
        <begin position="139"/>
        <end position="149"/>
    </location>
</feature>
<feature type="compositionally biased region" description="Basic and acidic residues" evidence="1">
    <location>
        <begin position="194"/>
        <end position="209"/>
    </location>
</feature>
<feature type="compositionally biased region" description="Polar residues" evidence="1">
    <location>
        <begin position="239"/>
        <end position="257"/>
    </location>
</feature>
<dbReference type="Proteomes" id="UP000020467">
    <property type="component" value="Unassembled WGS sequence"/>
</dbReference>
<dbReference type="KEGG" id="cfj:CFIO01_13365"/>
<accession>A0A010RXC1</accession>
<dbReference type="HOGENOM" id="CLU_1120119_0_0_1"/>